<proteinExistence type="predicted"/>
<name>A0A4C2A1Q3_EUMVA</name>
<dbReference type="AlphaFoldDB" id="A0A4C2A1Q3"/>
<gene>
    <name evidence="1" type="ORF">EVAR_66077_1</name>
</gene>
<keyword evidence="2" id="KW-1185">Reference proteome</keyword>
<protein>
    <submittedName>
        <fullName evidence="1">Uncharacterized protein</fullName>
    </submittedName>
</protein>
<comment type="caution">
    <text evidence="1">The sequence shown here is derived from an EMBL/GenBank/DDBJ whole genome shotgun (WGS) entry which is preliminary data.</text>
</comment>
<dbReference type="Proteomes" id="UP000299102">
    <property type="component" value="Unassembled WGS sequence"/>
</dbReference>
<sequence>MLLSLKIVHNVGKSNDSGVLSHATYKNWVPPYVQSGTCRDRRAVPPHRSSRPIGRSRLSSRRAAVELTRVIMRLYLCAITAQVPFNDV</sequence>
<evidence type="ECO:0000313" key="1">
    <source>
        <dbReference type="EMBL" id="GBP94170.1"/>
    </source>
</evidence>
<dbReference type="EMBL" id="BGZK01002470">
    <property type="protein sequence ID" value="GBP94170.1"/>
    <property type="molecule type" value="Genomic_DNA"/>
</dbReference>
<evidence type="ECO:0000313" key="2">
    <source>
        <dbReference type="Proteomes" id="UP000299102"/>
    </source>
</evidence>
<reference evidence="1 2" key="1">
    <citation type="journal article" date="2019" name="Commun. Biol.">
        <title>The bagworm genome reveals a unique fibroin gene that provides high tensile strength.</title>
        <authorList>
            <person name="Kono N."/>
            <person name="Nakamura H."/>
            <person name="Ohtoshi R."/>
            <person name="Tomita M."/>
            <person name="Numata K."/>
            <person name="Arakawa K."/>
        </authorList>
    </citation>
    <scope>NUCLEOTIDE SEQUENCE [LARGE SCALE GENOMIC DNA]</scope>
</reference>
<accession>A0A4C2A1Q3</accession>
<organism evidence="1 2">
    <name type="scientific">Eumeta variegata</name>
    <name type="common">Bagworm moth</name>
    <name type="synonym">Eumeta japonica</name>
    <dbReference type="NCBI Taxonomy" id="151549"/>
    <lineage>
        <taxon>Eukaryota</taxon>
        <taxon>Metazoa</taxon>
        <taxon>Ecdysozoa</taxon>
        <taxon>Arthropoda</taxon>
        <taxon>Hexapoda</taxon>
        <taxon>Insecta</taxon>
        <taxon>Pterygota</taxon>
        <taxon>Neoptera</taxon>
        <taxon>Endopterygota</taxon>
        <taxon>Lepidoptera</taxon>
        <taxon>Glossata</taxon>
        <taxon>Ditrysia</taxon>
        <taxon>Tineoidea</taxon>
        <taxon>Psychidae</taxon>
        <taxon>Oiketicinae</taxon>
        <taxon>Eumeta</taxon>
    </lineage>
</organism>